<dbReference type="InterPro" id="IPR042178">
    <property type="entry name" value="Serpin_sf_1"/>
</dbReference>
<dbReference type="SUPFAM" id="SSF56574">
    <property type="entry name" value="Serpins"/>
    <property type="match status" value="1"/>
</dbReference>
<dbReference type="PROSITE" id="PS00284">
    <property type="entry name" value="SERPIN"/>
    <property type="match status" value="1"/>
</dbReference>
<dbReference type="Pfam" id="PF00079">
    <property type="entry name" value="Serpin"/>
    <property type="match status" value="1"/>
</dbReference>
<organism evidence="3 4">
    <name type="scientific">Roseofilum casamattae BLCC-M143</name>
    <dbReference type="NCBI Taxonomy" id="3022442"/>
    <lineage>
        <taxon>Bacteria</taxon>
        <taxon>Bacillati</taxon>
        <taxon>Cyanobacteriota</taxon>
        <taxon>Cyanophyceae</taxon>
        <taxon>Desertifilales</taxon>
        <taxon>Desertifilaceae</taxon>
        <taxon>Roseofilum</taxon>
        <taxon>Roseofilum casamattae</taxon>
    </lineage>
</organism>
<dbReference type="InterPro" id="IPR023795">
    <property type="entry name" value="Serpin_CS"/>
</dbReference>
<accession>A0ABT7BVH2</accession>
<dbReference type="InterPro" id="IPR023796">
    <property type="entry name" value="Serpin_dom"/>
</dbReference>
<dbReference type="EMBL" id="JAQOSQ010000006">
    <property type="protein sequence ID" value="MDJ1183192.1"/>
    <property type="molecule type" value="Genomic_DNA"/>
</dbReference>
<dbReference type="RefSeq" id="WP_283757847.1">
    <property type="nucleotide sequence ID" value="NZ_JAQOSQ010000006.1"/>
</dbReference>
<dbReference type="Gene3D" id="3.30.497.10">
    <property type="entry name" value="Antithrombin, subunit I, domain 2"/>
    <property type="match status" value="1"/>
</dbReference>
<dbReference type="SMART" id="SM00093">
    <property type="entry name" value="SERPIN"/>
    <property type="match status" value="1"/>
</dbReference>
<keyword evidence="4" id="KW-1185">Reference proteome</keyword>
<evidence type="ECO:0000313" key="4">
    <source>
        <dbReference type="Proteomes" id="UP001232992"/>
    </source>
</evidence>
<dbReference type="InterPro" id="IPR042185">
    <property type="entry name" value="Serpin_sf_2"/>
</dbReference>
<dbReference type="InterPro" id="IPR036186">
    <property type="entry name" value="Serpin_sf"/>
</dbReference>
<protein>
    <submittedName>
        <fullName evidence="3">Serpin family protein</fullName>
    </submittedName>
</protein>
<proteinExistence type="inferred from homology"/>
<comment type="similarity">
    <text evidence="1">Belongs to the serpin family.</text>
</comment>
<evidence type="ECO:0000256" key="1">
    <source>
        <dbReference type="RuleBase" id="RU000411"/>
    </source>
</evidence>
<comment type="caution">
    <text evidence="3">The sequence shown here is derived from an EMBL/GenBank/DDBJ whole genome shotgun (WGS) entry which is preliminary data.</text>
</comment>
<sequence length="419" mass="46980">MMQLLTLKKLGTLLSAGLVLLGLWGCFRPTTPGAIASPSVISQIDNTVNADLADGNRRFSFKLWKTLLAKEEEKNVFISPASIAIALTMTYNGASGETQTAMAKALELQGLSLDEINQGYAHLQQSLQHDNSGIELSLANSLWGREDIAFDPQFIDNTKTFYNAHLRSLDFSNPKTKQQINGWVKQHTKGKIPEILDRVNSSDLLFLINATYFKGEWQQEFNEELTRDRTFYLAKGKEKQHPMMFQTGTYDYLETDEFQAARLPYGNGRLSFYVFLPKEERSLSQFYQTLDDKTWQTWIGQFSEQEGSIALPKFKLEYGTELSPILSSLGMEIAFHPGADFSAMMDADGYIDRVKHKTFVEVNETGTEAAAATAIAITETAVAPTINPFQMVVNRPFFCAIYDSETDTPLFLGSITNPE</sequence>
<dbReference type="Proteomes" id="UP001232992">
    <property type="component" value="Unassembled WGS sequence"/>
</dbReference>
<dbReference type="PANTHER" id="PTHR11461:SF211">
    <property type="entry name" value="GH10112P-RELATED"/>
    <property type="match status" value="1"/>
</dbReference>
<evidence type="ECO:0000313" key="3">
    <source>
        <dbReference type="EMBL" id="MDJ1183192.1"/>
    </source>
</evidence>
<dbReference type="Gene3D" id="2.30.39.10">
    <property type="entry name" value="Alpha-1-antitrypsin, domain 1"/>
    <property type="match status" value="1"/>
</dbReference>
<dbReference type="InterPro" id="IPR000215">
    <property type="entry name" value="Serpin_fam"/>
</dbReference>
<dbReference type="PANTHER" id="PTHR11461">
    <property type="entry name" value="SERINE PROTEASE INHIBITOR, SERPIN"/>
    <property type="match status" value="1"/>
</dbReference>
<feature type="domain" description="Serpin" evidence="2">
    <location>
        <begin position="61"/>
        <end position="418"/>
    </location>
</feature>
<dbReference type="CDD" id="cd19588">
    <property type="entry name" value="serpin_miropin-like"/>
    <property type="match status" value="1"/>
</dbReference>
<reference evidence="3 4" key="1">
    <citation type="submission" date="2023-01" db="EMBL/GenBank/DDBJ databases">
        <title>Novel diversity within Roseofilum (Cyanobacteria; Desertifilaceae) from marine benthic mats with descriptions of four novel species.</title>
        <authorList>
            <person name="Wang Y."/>
            <person name="Berthold D.E."/>
            <person name="Hu J."/>
            <person name="Lefler F.W."/>
            <person name="Laughinghouse H.D. IV."/>
        </authorList>
    </citation>
    <scope>NUCLEOTIDE SEQUENCE [LARGE SCALE GENOMIC DNA]</scope>
    <source>
        <strain evidence="3 4">BLCC-M143</strain>
    </source>
</reference>
<name>A0ABT7BVH2_9CYAN</name>
<gene>
    <name evidence="3" type="ORF">PMH09_08285</name>
</gene>
<evidence type="ECO:0000259" key="2">
    <source>
        <dbReference type="SMART" id="SM00093"/>
    </source>
</evidence>